<keyword evidence="3" id="KW-1185">Reference proteome</keyword>
<accession>A0A1H8WM50</accession>
<dbReference type="InterPro" id="IPR058276">
    <property type="entry name" value="DUF7970"/>
</dbReference>
<reference evidence="3" key="1">
    <citation type="submission" date="2016-10" db="EMBL/GenBank/DDBJ databases">
        <authorList>
            <person name="Varghese N."/>
            <person name="Submissions S."/>
        </authorList>
    </citation>
    <scope>NUCLEOTIDE SEQUENCE [LARGE SCALE GENOMIC DNA]</scope>
    <source>
        <strain evidence="3">IBRC-M 10043</strain>
    </source>
</reference>
<evidence type="ECO:0000313" key="2">
    <source>
        <dbReference type="EMBL" id="SEP28527.1"/>
    </source>
</evidence>
<dbReference type="AlphaFoldDB" id="A0A1H8WM50"/>
<name>A0A1H8WM50_9EURY</name>
<feature type="compositionally biased region" description="Basic and acidic residues" evidence="1">
    <location>
        <begin position="11"/>
        <end position="22"/>
    </location>
</feature>
<feature type="region of interest" description="Disordered" evidence="1">
    <location>
        <begin position="1"/>
        <end position="22"/>
    </location>
</feature>
<gene>
    <name evidence="2" type="ORF">SAMN05216388_10646</name>
</gene>
<dbReference type="Proteomes" id="UP000198775">
    <property type="component" value="Unassembled WGS sequence"/>
</dbReference>
<evidence type="ECO:0000313" key="3">
    <source>
        <dbReference type="Proteomes" id="UP000198775"/>
    </source>
</evidence>
<proteinExistence type="predicted"/>
<evidence type="ECO:0000256" key="1">
    <source>
        <dbReference type="SAM" id="MobiDB-lite"/>
    </source>
</evidence>
<dbReference type="EMBL" id="FOCX01000064">
    <property type="protein sequence ID" value="SEP28527.1"/>
    <property type="molecule type" value="Genomic_DNA"/>
</dbReference>
<dbReference type="Pfam" id="PF25925">
    <property type="entry name" value="DUF7970"/>
    <property type="match status" value="1"/>
</dbReference>
<sequence length="88" mass="10262">MSETEPTAEQDIPHRVRYDSPQEDRSALTIYVSDEDKQRLRELVDLAESEFDEKVYETDVQVAALRCDFSDDEAFLDEMRGIGYGYFD</sequence>
<protein>
    <submittedName>
        <fullName evidence="2">Uncharacterized protein</fullName>
    </submittedName>
</protein>
<organism evidence="2 3">
    <name type="scientific">Halorientalis persicus</name>
    <dbReference type="NCBI Taxonomy" id="1367881"/>
    <lineage>
        <taxon>Archaea</taxon>
        <taxon>Methanobacteriati</taxon>
        <taxon>Methanobacteriota</taxon>
        <taxon>Stenosarchaea group</taxon>
        <taxon>Halobacteria</taxon>
        <taxon>Halobacteriales</taxon>
        <taxon>Haloarculaceae</taxon>
        <taxon>Halorientalis</taxon>
    </lineage>
</organism>